<dbReference type="GO" id="GO:0016787">
    <property type="term" value="F:hydrolase activity"/>
    <property type="evidence" value="ECO:0007669"/>
    <property type="project" value="UniProtKB-KW"/>
</dbReference>
<sequence length="296" mass="33854">MKKAIDIEIHEKKPEGFSPQVQVAACYLELDSKLLLLQRASNKLEPGRWGVPGGKLEKKETPEQAAVRELSEETGISLEHLSQVRYVGALYIRKPTVDYVYHLLKVQVDQMPDICLSNEHESYKWASLKDLEEMPLMAGGKEILDYYRKTLIKKRSGASVNAYLILRHKDEILFYLRKNTGYCDGMWGLVAGHVEDGEPASTAMIRETREEIGIELSSSQINVVHVMHRKTNRLNVDVFFDCRSWHGVIKNLESEKCEKLEFFPVSVLPSNIVDYVAIALDHIVQGEFYSEIGWDR</sequence>
<dbReference type="RefSeq" id="WP_197560216.1">
    <property type="nucleotide sequence ID" value="NZ_LN879502.1"/>
</dbReference>
<dbReference type="PANTHER" id="PTHR43736:SF1">
    <property type="entry name" value="DIHYDRONEOPTERIN TRIPHOSPHATE DIPHOSPHATASE"/>
    <property type="match status" value="1"/>
</dbReference>
<dbReference type="PANTHER" id="PTHR43736">
    <property type="entry name" value="ADP-RIBOSE PYROPHOSPHATASE"/>
    <property type="match status" value="1"/>
</dbReference>
<evidence type="ECO:0000259" key="3">
    <source>
        <dbReference type="PROSITE" id="PS51462"/>
    </source>
</evidence>
<evidence type="ECO:0000313" key="5">
    <source>
        <dbReference type="Proteomes" id="UP000069902"/>
    </source>
</evidence>
<dbReference type="CDD" id="cd04683">
    <property type="entry name" value="NUDIX_Hydrolase"/>
    <property type="match status" value="1"/>
</dbReference>
<gene>
    <name evidence="4" type="ORF">PNK_0054</name>
</gene>
<keyword evidence="1 2" id="KW-0378">Hydrolase</keyword>
<organism evidence="4 5">
    <name type="scientific">Candidatus Protochlamydia naegleriophila</name>
    <dbReference type="NCBI Taxonomy" id="389348"/>
    <lineage>
        <taxon>Bacteria</taxon>
        <taxon>Pseudomonadati</taxon>
        <taxon>Chlamydiota</taxon>
        <taxon>Chlamydiia</taxon>
        <taxon>Parachlamydiales</taxon>
        <taxon>Parachlamydiaceae</taxon>
        <taxon>Candidatus Protochlamydia</taxon>
    </lineage>
</organism>
<keyword evidence="5" id="KW-1185">Reference proteome</keyword>
<feature type="domain" description="Nudix hydrolase" evidence="3">
    <location>
        <begin position="155"/>
        <end position="285"/>
    </location>
</feature>
<dbReference type="InterPro" id="IPR020476">
    <property type="entry name" value="Nudix_hydrolase"/>
</dbReference>
<reference evidence="5" key="1">
    <citation type="submission" date="2015-09" db="EMBL/GenBank/DDBJ databases">
        <authorList>
            <person name="Bertelli C."/>
        </authorList>
    </citation>
    <scope>NUCLEOTIDE SEQUENCE [LARGE SCALE GENOMIC DNA]</scope>
    <source>
        <strain evidence="5">KNic</strain>
    </source>
</reference>
<name>A0A0U5CM74_9BACT</name>
<dbReference type="InterPro" id="IPR015797">
    <property type="entry name" value="NUDIX_hydrolase-like_dom_sf"/>
</dbReference>
<evidence type="ECO:0000256" key="2">
    <source>
        <dbReference type="RuleBase" id="RU003476"/>
    </source>
</evidence>
<dbReference type="PROSITE" id="PS51462">
    <property type="entry name" value="NUDIX"/>
    <property type="match status" value="2"/>
</dbReference>
<accession>A0A0U5CM74</accession>
<dbReference type="InterPro" id="IPR000086">
    <property type="entry name" value="NUDIX_hydrolase_dom"/>
</dbReference>
<dbReference type="SUPFAM" id="SSF55811">
    <property type="entry name" value="Nudix"/>
    <property type="match status" value="2"/>
</dbReference>
<dbReference type="AlphaFoldDB" id="A0A0U5CM74"/>
<dbReference type="InParanoid" id="A0A0U5CM74"/>
<evidence type="ECO:0000256" key="1">
    <source>
        <dbReference type="ARBA" id="ARBA00022801"/>
    </source>
</evidence>
<dbReference type="InterPro" id="IPR020084">
    <property type="entry name" value="NUDIX_hydrolase_CS"/>
</dbReference>
<evidence type="ECO:0000313" key="4">
    <source>
        <dbReference type="EMBL" id="CUI15692.1"/>
    </source>
</evidence>
<dbReference type="Gene3D" id="3.90.79.10">
    <property type="entry name" value="Nucleoside Triphosphate Pyrophosphohydrolase"/>
    <property type="match status" value="2"/>
</dbReference>
<dbReference type="Proteomes" id="UP000069902">
    <property type="component" value="Chromosome cPNK"/>
</dbReference>
<dbReference type="PATRIC" id="fig|389348.3.peg.63"/>
<dbReference type="Pfam" id="PF00293">
    <property type="entry name" value="NUDIX"/>
    <property type="match status" value="2"/>
</dbReference>
<dbReference type="KEGG" id="pnl:PNK_0054"/>
<dbReference type="PRINTS" id="PR00502">
    <property type="entry name" value="NUDIXFAMILY"/>
</dbReference>
<dbReference type="EMBL" id="LN879502">
    <property type="protein sequence ID" value="CUI15692.1"/>
    <property type="molecule type" value="Genomic_DNA"/>
</dbReference>
<feature type="domain" description="Nudix hydrolase" evidence="3">
    <location>
        <begin position="19"/>
        <end position="149"/>
    </location>
</feature>
<protein>
    <submittedName>
        <fullName evidence="4">NUDIX hydrolase</fullName>
    </submittedName>
</protein>
<comment type="similarity">
    <text evidence="2">Belongs to the Nudix hydrolase family.</text>
</comment>
<proteinExistence type="inferred from homology"/>
<dbReference type="STRING" id="389348.PNK_0054"/>
<dbReference type="PROSITE" id="PS00893">
    <property type="entry name" value="NUDIX_BOX"/>
    <property type="match status" value="2"/>
</dbReference>